<evidence type="ECO:0000313" key="1">
    <source>
        <dbReference type="EMBL" id="SVA94983.1"/>
    </source>
</evidence>
<organism evidence="1">
    <name type="scientific">marine metagenome</name>
    <dbReference type="NCBI Taxonomy" id="408172"/>
    <lineage>
        <taxon>unclassified sequences</taxon>
        <taxon>metagenomes</taxon>
        <taxon>ecological metagenomes</taxon>
    </lineage>
</organism>
<dbReference type="EMBL" id="UINC01023402">
    <property type="protein sequence ID" value="SVA94983.1"/>
    <property type="molecule type" value="Genomic_DNA"/>
</dbReference>
<name>A0A382A211_9ZZZZ</name>
<reference evidence="1" key="1">
    <citation type="submission" date="2018-05" db="EMBL/GenBank/DDBJ databases">
        <authorList>
            <person name="Lanie J.A."/>
            <person name="Ng W.-L."/>
            <person name="Kazmierczak K.M."/>
            <person name="Andrzejewski T.M."/>
            <person name="Davidsen T.M."/>
            <person name="Wayne K.J."/>
            <person name="Tettelin H."/>
            <person name="Glass J.I."/>
            <person name="Rusch D."/>
            <person name="Podicherti R."/>
            <person name="Tsui H.-C.T."/>
            <person name="Winkler M.E."/>
        </authorList>
    </citation>
    <scope>NUCLEOTIDE SEQUENCE</scope>
</reference>
<dbReference type="AlphaFoldDB" id="A0A382A211"/>
<proteinExistence type="predicted"/>
<sequence length="42" mass="4945">METINAIIHRIYWSLDPTIGIPFPEIKSLAFGYELVQLIRWV</sequence>
<accession>A0A382A211</accession>
<gene>
    <name evidence="1" type="ORF">METZ01_LOCUS147837</name>
</gene>
<protein>
    <submittedName>
        <fullName evidence="1">Uncharacterized protein</fullName>
    </submittedName>
</protein>